<dbReference type="InterPro" id="IPR003331">
    <property type="entry name" value="UDP_GlcNAc_Epimerase_2_dom"/>
</dbReference>
<dbReference type="EMBL" id="UINC01098881">
    <property type="protein sequence ID" value="SVC57738.1"/>
    <property type="molecule type" value="Genomic_DNA"/>
</dbReference>
<accession>A0A382NB23</accession>
<dbReference type="SUPFAM" id="SSF53756">
    <property type="entry name" value="UDP-Glycosyltransferase/glycogen phosphorylase"/>
    <property type="match status" value="1"/>
</dbReference>
<dbReference type="AlphaFoldDB" id="A0A382NB23"/>
<reference evidence="2" key="1">
    <citation type="submission" date="2018-05" db="EMBL/GenBank/DDBJ databases">
        <authorList>
            <person name="Lanie J.A."/>
            <person name="Ng W.-L."/>
            <person name="Kazmierczak K.M."/>
            <person name="Andrzejewski T.M."/>
            <person name="Davidsen T.M."/>
            <person name="Wayne K.J."/>
            <person name="Tettelin H."/>
            <person name="Glass J.I."/>
            <person name="Rusch D."/>
            <person name="Podicherti R."/>
            <person name="Tsui H.-C.T."/>
            <person name="Winkler M.E."/>
        </authorList>
    </citation>
    <scope>NUCLEOTIDE SEQUENCE</scope>
</reference>
<protein>
    <recommendedName>
        <fullName evidence="1">UDP-N-acetylglucosamine 2-epimerase domain-containing protein</fullName>
    </recommendedName>
</protein>
<dbReference type="PANTHER" id="PTHR43174">
    <property type="entry name" value="UDP-N-ACETYLGLUCOSAMINE 2-EPIMERASE"/>
    <property type="match status" value="1"/>
</dbReference>
<dbReference type="InterPro" id="IPR029767">
    <property type="entry name" value="WecB-like"/>
</dbReference>
<feature type="non-terminal residue" evidence="2">
    <location>
        <position position="1"/>
    </location>
</feature>
<organism evidence="2">
    <name type="scientific">marine metagenome</name>
    <dbReference type="NCBI Taxonomy" id="408172"/>
    <lineage>
        <taxon>unclassified sequences</taxon>
        <taxon>metagenomes</taxon>
        <taxon>ecological metagenomes</taxon>
    </lineage>
</organism>
<evidence type="ECO:0000259" key="1">
    <source>
        <dbReference type="Pfam" id="PF02350"/>
    </source>
</evidence>
<gene>
    <name evidence="2" type="ORF">METZ01_LOCUS310592</name>
</gene>
<feature type="domain" description="UDP-N-acetylglucosamine 2-epimerase" evidence="1">
    <location>
        <begin position="1"/>
        <end position="248"/>
    </location>
</feature>
<proteinExistence type="predicted"/>
<sequence>IVHIEGCMRSYDWRMPEEKYRGTIDHLSDVIYTYFEEYKKQGVAEGLNPKSIVLVQNLIVDVLNTYYFVKKDFYDHLASDNFFKQRGIERGEYYLMTCHRRENVHIRESFENILNLLDATDRKIYFTASYRTQKVLLEYGLKLPENVIMVDPIGYQEMLVLMVNSRGVITDSGTVVEETCVLQVPSLQIRKATERPQVYDAGSSVKYDPTQPDRYPHDIIFHKFEDLFGKKWEHNLGDGKASERIVNDLLKRLRNNGFRMHKPEDYHLEIARSYREDEL</sequence>
<dbReference type="Gene3D" id="3.40.50.2000">
    <property type="entry name" value="Glycogen Phosphorylase B"/>
    <property type="match status" value="2"/>
</dbReference>
<evidence type="ECO:0000313" key="2">
    <source>
        <dbReference type="EMBL" id="SVC57738.1"/>
    </source>
</evidence>
<name>A0A382NB23_9ZZZZ</name>
<dbReference type="PANTHER" id="PTHR43174:SF1">
    <property type="entry name" value="UDP-N-ACETYLGLUCOSAMINE 2-EPIMERASE"/>
    <property type="match status" value="1"/>
</dbReference>
<dbReference type="Pfam" id="PF02350">
    <property type="entry name" value="Epimerase_2"/>
    <property type="match status" value="1"/>
</dbReference>